<dbReference type="RefSeq" id="WP_082362622.1">
    <property type="nucleotide sequence ID" value="NZ_CP012159.1"/>
</dbReference>
<evidence type="ECO:0000256" key="1">
    <source>
        <dbReference type="ARBA" id="ARBA00004533"/>
    </source>
</evidence>
<keyword evidence="2" id="KW-1003">Cell membrane</keyword>
<evidence type="ECO:0000313" key="9">
    <source>
        <dbReference type="Proteomes" id="UP000067626"/>
    </source>
</evidence>
<keyword evidence="4" id="KW-0808">Transferase</keyword>
<gene>
    <name evidence="8" type="ORF">CMC5_039830</name>
</gene>
<feature type="region of interest" description="Disordered" evidence="7">
    <location>
        <begin position="1"/>
        <end position="31"/>
    </location>
</feature>
<dbReference type="PANTHER" id="PTHR30606:SF9">
    <property type="entry name" value="LIPID A BIOSYNTHESIS LAUROYLTRANSFERASE"/>
    <property type="match status" value="1"/>
</dbReference>
<dbReference type="AlphaFoldDB" id="A0A0K1EGM4"/>
<evidence type="ECO:0000313" key="8">
    <source>
        <dbReference type="EMBL" id="AKT39832.1"/>
    </source>
</evidence>
<keyword evidence="3" id="KW-0997">Cell inner membrane</keyword>
<dbReference type="PANTHER" id="PTHR30606">
    <property type="entry name" value="LIPID A BIOSYNTHESIS LAUROYL ACYLTRANSFERASE"/>
    <property type="match status" value="1"/>
</dbReference>
<feature type="compositionally biased region" description="Basic and acidic residues" evidence="7">
    <location>
        <begin position="8"/>
        <end position="17"/>
    </location>
</feature>
<dbReference type="CDD" id="cd07984">
    <property type="entry name" value="LPLAT_LABLAT-like"/>
    <property type="match status" value="1"/>
</dbReference>
<comment type="subcellular location">
    <subcellularLocation>
        <location evidence="1">Cell inner membrane</location>
    </subcellularLocation>
</comment>
<evidence type="ECO:0000256" key="5">
    <source>
        <dbReference type="ARBA" id="ARBA00023136"/>
    </source>
</evidence>
<keyword evidence="5" id="KW-0472">Membrane</keyword>
<name>A0A0K1EGM4_CHOCO</name>
<accession>A0A0K1EGM4</accession>
<evidence type="ECO:0000256" key="4">
    <source>
        <dbReference type="ARBA" id="ARBA00022679"/>
    </source>
</evidence>
<protein>
    <recommendedName>
        <fullName evidence="10">Lipid A biosynthesis acyltransferase</fullName>
    </recommendedName>
</protein>
<evidence type="ECO:0000256" key="3">
    <source>
        <dbReference type="ARBA" id="ARBA00022519"/>
    </source>
</evidence>
<dbReference type="GO" id="GO:0009247">
    <property type="term" value="P:glycolipid biosynthetic process"/>
    <property type="evidence" value="ECO:0007669"/>
    <property type="project" value="UniProtKB-ARBA"/>
</dbReference>
<dbReference type="OrthoDB" id="9803456at2"/>
<proteinExistence type="predicted"/>
<dbReference type="GO" id="GO:0005886">
    <property type="term" value="C:plasma membrane"/>
    <property type="evidence" value="ECO:0007669"/>
    <property type="project" value="UniProtKB-SubCell"/>
</dbReference>
<dbReference type="GO" id="GO:0016746">
    <property type="term" value="F:acyltransferase activity"/>
    <property type="evidence" value="ECO:0007669"/>
    <property type="project" value="UniProtKB-KW"/>
</dbReference>
<organism evidence="8 9">
    <name type="scientific">Chondromyces crocatus</name>
    <dbReference type="NCBI Taxonomy" id="52"/>
    <lineage>
        <taxon>Bacteria</taxon>
        <taxon>Pseudomonadati</taxon>
        <taxon>Myxococcota</taxon>
        <taxon>Polyangia</taxon>
        <taxon>Polyangiales</taxon>
        <taxon>Polyangiaceae</taxon>
        <taxon>Chondromyces</taxon>
    </lineage>
</organism>
<dbReference type="KEGG" id="ccro:CMC5_039830"/>
<evidence type="ECO:0000256" key="7">
    <source>
        <dbReference type="SAM" id="MobiDB-lite"/>
    </source>
</evidence>
<dbReference type="InterPro" id="IPR004960">
    <property type="entry name" value="LipA_acyltrans"/>
</dbReference>
<keyword evidence="9" id="KW-1185">Reference proteome</keyword>
<evidence type="ECO:0008006" key="10">
    <source>
        <dbReference type="Google" id="ProtNLM"/>
    </source>
</evidence>
<keyword evidence="6" id="KW-0012">Acyltransferase</keyword>
<dbReference type="Proteomes" id="UP000067626">
    <property type="component" value="Chromosome"/>
</dbReference>
<dbReference type="STRING" id="52.CMC5_039830"/>
<dbReference type="Pfam" id="PF03279">
    <property type="entry name" value="Lip_A_acyltrans"/>
    <property type="match status" value="1"/>
</dbReference>
<reference evidence="8 9" key="1">
    <citation type="submission" date="2015-07" db="EMBL/GenBank/DDBJ databases">
        <title>Genome analysis of myxobacterium Chondromyces crocatus Cm c5 reveals a high potential for natural compound synthesis and the genetic basis for the loss of fruiting body formation.</title>
        <authorList>
            <person name="Zaburannyi N."/>
            <person name="Bunk B."/>
            <person name="Maier J."/>
            <person name="Overmann J."/>
            <person name="Mueller R."/>
        </authorList>
    </citation>
    <scope>NUCLEOTIDE SEQUENCE [LARGE SCALE GENOMIC DNA]</scope>
    <source>
        <strain evidence="8 9">Cm c5</strain>
    </source>
</reference>
<evidence type="ECO:0000256" key="2">
    <source>
        <dbReference type="ARBA" id="ARBA00022475"/>
    </source>
</evidence>
<evidence type="ECO:0000256" key="6">
    <source>
        <dbReference type="ARBA" id="ARBA00023315"/>
    </source>
</evidence>
<sequence length="331" mass="36361">MSHSSPHPRAEHPERLRGAPQSEPTTPPARPLHAAIPARLRALLHDLTQHDSVIWRRAMQTGVEHGPDALVRYGPTLFGVAFAATLPRHRAAVRRNLRLALGPLGPIQEARLIAEVFSNFAASLTDAFVAGSDRRDRLIGACVNEEHYQAAVARGNGVIFVTAHTGGWHAAGPLLQSVYEADVLLVMQQERDERAQAIQDGARDRIGVRVVRPEDDPLAALQLASHLRRRGVVAVQIDRLPPGMRGRTVDLFGAPWQMPEGPLQLAAVTGAPILPIFTRRVGYMRYELLISPPIEIGRRPTEAALSVAARQIAAEMESFVRAHPTQWFHFA</sequence>
<dbReference type="EMBL" id="CP012159">
    <property type="protein sequence ID" value="AKT39832.1"/>
    <property type="molecule type" value="Genomic_DNA"/>
</dbReference>